<keyword evidence="3" id="KW-1185">Reference proteome</keyword>
<gene>
    <name evidence="2" type="ORF">R50_1385</name>
</gene>
<evidence type="ECO:0000256" key="1">
    <source>
        <dbReference type="SAM" id="Phobius"/>
    </source>
</evidence>
<reference evidence="2 3" key="1">
    <citation type="submission" date="2020-02" db="EMBL/GenBank/DDBJ databases">
        <authorList>
            <person name="Hogendoorn C."/>
        </authorList>
    </citation>
    <scope>NUCLEOTIDE SEQUENCE [LARGE SCALE GENOMIC DNA]</scope>
    <source>
        <strain evidence="2">R501</strain>
    </source>
</reference>
<sequence length="118" mass="12217">MQGGGTPVRDTGWWRQALAVALPPGLLALGITLGGGLLGAWGTWLAGAGLPRPGALAYRLRFWAVAAAMGGTFTAFEQIERHLASRGPRVLLRDLAVLGAAYLGARAGAWILNRLGSG</sequence>
<proteinExistence type="predicted"/>
<dbReference type="Proteomes" id="UP000503399">
    <property type="component" value="Chromosome"/>
</dbReference>
<keyword evidence="1" id="KW-0472">Membrane</keyword>
<dbReference type="EMBL" id="LR778114">
    <property type="protein sequence ID" value="CAB1128891.1"/>
    <property type="molecule type" value="Genomic_DNA"/>
</dbReference>
<keyword evidence="1" id="KW-0812">Transmembrane</keyword>
<accession>A0A6F8ZG81</accession>
<keyword evidence="1" id="KW-1133">Transmembrane helix</keyword>
<dbReference type="KEGG" id="hfv:R50_1385"/>
<protein>
    <submittedName>
        <fullName evidence="2">Sporulation protein</fullName>
    </submittedName>
</protein>
<evidence type="ECO:0000313" key="2">
    <source>
        <dbReference type="EMBL" id="CAB1128891.1"/>
    </source>
</evidence>
<dbReference type="Pfam" id="PF14034">
    <property type="entry name" value="Spore_YtrH"/>
    <property type="match status" value="1"/>
</dbReference>
<dbReference type="InterPro" id="IPR025689">
    <property type="entry name" value="Spore_YtrH"/>
</dbReference>
<feature type="transmembrane region" description="Helical" evidence="1">
    <location>
        <begin position="17"/>
        <end position="40"/>
    </location>
</feature>
<organism evidence="2 3">
    <name type="scientific">Candidatus Hydrogenisulfobacillus filiaventi</name>
    <dbReference type="NCBI Taxonomy" id="2707344"/>
    <lineage>
        <taxon>Bacteria</taxon>
        <taxon>Bacillati</taxon>
        <taxon>Bacillota</taxon>
        <taxon>Clostridia</taxon>
        <taxon>Eubacteriales</taxon>
        <taxon>Clostridiales Family XVII. Incertae Sedis</taxon>
        <taxon>Candidatus Hydrogenisulfobacillus</taxon>
    </lineage>
</organism>
<feature type="transmembrane region" description="Helical" evidence="1">
    <location>
        <begin position="60"/>
        <end position="79"/>
    </location>
</feature>
<name>A0A6F8ZG81_9FIRM</name>
<evidence type="ECO:0000313" key="3">
    <source>
        <dbReference type="Proteomes" id="UP000503399"/>
    </source>
</evidence>
<dbReference type="AlphaFoldDB" id="A0A6F8ZG81"/>